<sequence>MIVLRQQRGWKTAGQIDRNGYADALKKKRMGMMQMMNETELAVYDRQREEILDRLYVVEGKIDSIRLYLKNIFAEKHFSFGTWTSRQHVILAISACGKAGFAESILSTNAPDASLKPWQEELGCLKGMDVGKALKQVRAQQGSWQEQLVEMSEMALIDLCGKLTGRSANSLLGLMQNHPVCGVHVILSDNLGEVEESARWAKENGKARFIKVKLFGKNRLDCDVIRTVRSVCPPEETYLIGDVNCGYRTEKENVPLQEIVQKLRGLYEAGLNACEDPAFLEREEWVRLQEECAPLEIIPDYPMRPSRRSIREICAGMGRIYNIHPDSAGSIVDAVVLAGRIRELGAGLMIGDDSLVGPSASIWQQLACGLGARWVEATEKRKESDFYYRCVNSLATDSGRNPIPVTFRDGFGIDLDEEKLAGEVDRMAEI</sequence>
<comment type="similarity">
    <text evidence="1">Belongs to the mandelate racemase/muconate lactonizing enzyme family.</text>
</comment>
<evidence type="ECO:0000313" key="3">
    <source>
        <dbReference type="EMBL" id="HJC88428.1"/>
    </source>
</evidence>
<dbReference type="PANTHER" id="PTHR48080:SF3">
    <property type="entry name" value="ENOLASE SUPERFAMILY MEMBER DDB_G0284701"/>
    <property type="match status" value="1"/>
</dbReference>
<dbReference type="SUPFAM" id="SSF51604">
    <property type="entry name" value="Enolase C-terminal domain-like"/>
    <property type="match status" value="1"/>
</dbReference>
<keyword evidence="2" id="KW-0479">Metal-binding</keyword>
<reference evidence="3" key="1">
    <citation type="journal article" date="2021" name="PeerJ">
        <title>Extensive microbial diversity within the chicken gut microbiome revealed by metagenomics and culture.</title>
        <authorList>
            <person name="Gilroy R."/>
            <person name="Ravi A."/>
            <person name="Getino M."/>
            <person name="Pursley I."/>
            <person name="Horton D.L."/>
            <person name="Alikhan N.F."/>
            <person name="Baker D."/>
            <person name="Gharbi K."/>
            <person name="Hall N."/>
            <person name="Watson M."/>
            <person name="Adriaenssens E.M."/>
            <person name="Foster-Nyarko E."/>
            <person name="Jarju S."/>
            <person name="Secka A."/>
            <person name="Antonio M."/>
            <person name="Oren A."/>
            <person name="Chaudhuri R.R."/>
            <person name="La Ragione R."/>
            <person name="Hildebrand F."/>
            <person name="Pallen M.J."/>
        </authorList>
    </citation>
    <scope>NUCLEOTIDE SEQUENCE</scope>
    <source>
        <strain evidence="3">ChiBcec1-1630</strain>
    </source>
</reference>
<dbReference type="InterPro" id="IPR036849">
    <property type="entry name" value="Enolase-like_C_sf"/>
</dbReference>
<dbReference type="Gene3D" id="3.20.20.120">
    <property type="entry name" value="Enolase-like C-terminal domain"/>
    <property type="match status" value="1"/>
</dbReference>
<dbReference type="Proteomes" id="UP000823922">
    <property type="component" value="Unassembled WGS sequence"/>
</dbReference>
<dbReference type="GO" id="GO:0046872">
    <property type="term" value="F:metal ion binding"/>
    <property type="evidence" value="ECO:0007669"/>
    <property type="project" value="UniProtKB-KW"/>
</dbReference>
<dbReference type="Gene3D" id="3.30.390.10">
    <property type="entry name" value="Enolase-like, N-terminal domain"/>
    <property type="match status" value="1"/>
</dbReference>
<proteinExistence type="inferred from homology"/>
<dbReference type="AlphaFoldDB" id="A0A9D2QJM9"/>
<evidence type="ECO:0008006" key="5">
    <source>
        <dbReference type="Google" id="ProtNLM"/>
    </source>
</evidence>
<accession>A0A9D2QJM9</accession>
<reference evidence="3" key="2">
    <citation type="submission" date="2021-04" db="EMBL/GenBank/DDBJ databases">
        <authorList>
            <person name="Gilroy R."/>
        </authorList>
    </citation>
    <scope>NUCLEOTIDE SEQUENCE</scope>
    <source>
        <strain evidence="3">ChiBcec1-1630</strain>
    </source>
</reference>
<dbReference type="EMBL" id="DWVS01000266">
    <property type="protein sequence ID" value="HJC88428.1"/>
    <property type="molecule type" value="Genomic_DNA"/>
</dbReference>
<comment type="caution">
    <text evidence="3">The sequence shown here is derived from an EMBL/GenBank/DDBJ whole genome shotgun (WGS) entry which is preliminary data.</text>
</comment>
<dbReference type="InterPro" id="IPR029017">
    <property type="entry name" value="Enolase-like_N"/>
</dbReference>
<evidence type="ECO:0000256" key="1">
    <source>
        <dbReference type="ARBA" id="ARBA00008031"/>
    </source>
</evidence>
<gene>
    <name evidence="3" type="ORF">H9926_10480</name>
</gene>
<organism evidence="3 4">
    <name type="scientific">Candidatus Eisenbergiella intestinigallinarum</name>
    <dbReference type="NCBI Taxonomy" id="2838549"/>
    <lineage>
        <taxon>Bacteria</taxon>
        <taxon>Bacillati</taxon>
        <taxon>Bacillota</taxon>
        <taxon>Clostridia</taxon>
        <taxon>Lachnospirales</taxon>
        <taxon>Lachnospiraceae</taxon>
        <taxon>Eisenbergiella</taxon>
    </lineage>
</organism>
<evidence type="ECO:0000313" key="4">
    <source>
        <dbReference type="Proteomes" id="UP000823922"/>
    </source>
</evidence>
<dbReference type="PANTHER" id="PTHR48080">
    <property type="entry name" value="D-GALACTONATE DEHYDRATASE-RELATED"/>
    <property type="match status" value="1"/>
</dbReference>
<dbReference type="InterPro" id="IPR034593">
    <property type="entry name" value="DgoD-like"/>
</dbReference>
<name>A0A9D2QJM9_9FIRM</name>
<protein>
    <recommendedName>
        <fullName evidence="5">Enolase C-terminal domain-containing protein</fullName>
    </recommendedName>
</protein>
<evidence type="ECO:0000256" key="2">
    <source>
        <dbReference type="ARBA" id="ARBA00022723"/>
    </source>
</evidence>